<evidence type="ECO:0000313" key="4">
    <source>
        <dbReference type="Proteomes" id="UP000659496"/>
    </source>
</evidence>
<feature type="domain" description="YdbS-like PH" evidence="2">
    <location>
        <begin position="200"/>
        <end position="276"/>
    </location>
</feature>
<keyword evidence="4" id="KW-1185">Reference proteome</keyword>
<keyword evidence="1" id="KW-0472">Membrane</keyword>
<dbReference type="InterPro" id="IPR005182">
    <property type="entry name" value="YdbS-like_PH"/>
</dbReference>
<dbReference type="InterPro" id="IPR014529">
    <property type="entry name" value="UCP026631"/>
</dbReference>
<keyword evidence="1" id="KW-0812">Transmembrane</keyword>
<dbReference type="PANTHER" id="PTHR34473:SF2">
    <property type="entry name" value="UPF0699 TRANSMEMBRANE PROTEIN YDBT"/>
    <property type="match status" value="1"/>
</dbReference>
<protein>
    <submittedName>
        <fullName evidence="3">PH domain-containing protein</fullName>
    </submittedName>
</protein>
<comment type="caution">
    <text evidence="3">The sequence shown here is derived from an EMBL/GenBank/DDBJ whole genome shotgun (WGS) entry which is preliminary data.</text>
</comment>
<dbReference type="PANTHER" id="PTHR34473">
    <property type="entry name" value="UPF0699 TRANSMEMBRANE PROTEIN YDBS"/>
    <property type="match status" value="1"/>
</dbReference>
<feature type="domain" description="YdbS-like PH" evidence="2">
    <location>
        <begin position="345"/>
        <end position="424"/>
    </location>
</feature>
<evidence type="ECO:0000313" key="3">
    <source>
        <dbReference type="EMBL" id="MBD7907366.1"/>
    </source>
</evidence>
<accession>A0ABR8PGS6</accession>
<reference evidence="3 4" key="1">
    <citation type="submission" date="2020-08" db="EMBL/GenBank/DDBJ databases">
        <title>A Genomic Blueprint of the Chicken Gut Microbiome.</title>
        <authorList>
            <person name="Gilroy R."/>
            <person name="Ravi A."/>
            <person name="Getino M."/>
            <person name="Pursley I."/>
            <person name="Horton D.L."/>
            <person name="Alikhan N.-F."/>
            <person name="Baker D."/>
            <person name="Gharbi K."/>
            <person name="Hall N."/>
            <person name="Watson M."/>
            <person name="Adriaenssens E.M."/>
            <person name="Foster-Nyarko E."/>
            <person name="Jarju S."/>
            <person name="Secka A."/>
            <person name="Antonio M."/>
            <person name="Oren A."/>
            <person name="Chaudhuri R."/>
            <person name="La Ragione R.M."/>
            <person name="Hildebrand F."/>
            <person name="Pallen M.J."/>
        </authorList>
    </citation>
    <scope>NUCLEOTIDE SEQUENCE [LARGE SCALE GENOMIC DNA]</scope>
    <source>
        <strain evidence="3 4">Sa3CUA8</strain>
    </source>
</reference>
<evidence type="ECO:0000259" key="2">
    <source>
        <dbReference type="Pfam" id="PF03703"/>
    </source>
</evidence>
<sequence length="444" mass="50590">MSGFIKWRRFTYWFEDGELRIESGLFVRKKRYIPFERIQSLNYTEGIFHRPFGLVKVQIETAASSGGQAEAELTAVTREDADLIKKRIAEGKKQRVGESEDALEVSMDGTHSVEEPSEKRVFSLNPKQLILLATTSGGIGVIFSGVAIFISQFGEFLPLDKVSDELAGLIKFGVFIIVLLVLVGLFIAWLLSVAMTFFSYYGFTVRVSDDELIITRGLLEKKRTTIPLSRIQSVSFVENPLRQVFGYGRVLVHSAGAAGDGSKIQLFPLVKKKELYEPLQAIFPELDLREPVEKLPKRGRKFYYRIDFIWMIPVIVLTGWFFYPYGLLSLLIVPLAIGLGMWQHRSAAYRVSGSQVTMRSRGLSLETSYTMRKRIQSVHLRQTIFQRRKRVATIHLNVKSGMGVHDVRLRQMDVEEAEALLDWYEPTRENEVMGSMIILEGERS</sequence>
<dbReference type="PIRSF" id="PIRSF026631">
    <property type="entry name" value="UCP026631"/>
    <property type="match status" value="1"/>
</dbReference>
<feature type="transmembrane region" description="Helical" evidence="1">
    <location>
        <begin position="170"/>
        <end position="198"/>
    </location>
</feature>
<organism evidence="3 4">
    <name type="scientific">Sporosarcina gallistercoris</name>
    <dbReference type="NCBI Taxonomy" id="2762245"/>
    <lineage>
        <taxon>Bacteria</taxon>
        <taxon>Bacillati</taxon>
        <taxon>Bacillota</taxon>
        <taxon>Bacilli</taxon>
        <taxon>Bacillales</taxon>
        <taxon>Caryophanaceae</taxon>
        <taxon>Sporosarcina</taxon>
    </lineage>
</organism>
<keyword evidence="1" id="KW-1133">Transmembrane helix</keyword>
<dbReference type="EMBL" id="JACSQY010000002">
    <property type="protein sequence ID" value="MBD7907366.1"/>
    <property type="molecule type" value="Genomic_DNA"/>
</dbReference>
<feature type="transmembrane region" description="Helical" evidence="1">
    <location>
        <begin position="129"/>
        <end position="150"/>
    </location>
</feature>
<dbReference type="Proteomes" id="UP000659496">
    <property type="component" value="Unassembled WGS sequence"/>
</dbReference>
<dbReference type="Pfam" id="PF03703">
    <property type="entry name" value="bPH_2"/>
    <property type="match status" value="3"/>
</dbReference>
<feature type="domain" description="YdbS-like PH" evidence="2">
    <location>
        <begin position="7"/>
        <end position="87"/>
    </location>
</feature>
<gene>
    <name evidence="3" type="ORF">H9659_03335</name>
</gene>
<proteinExistence type="predicted"/>
<feature type="transmembrane region" description="Helical" evidence="1">
    <location>
        <begin position="302"/>
        <end position="320"/>
    </location>
</feature>
<name>A0ABR8PGS6_9BACL</name>
<evidence type="ECO:0000256" key="1">
    <source>
        <dbReference type="SAM" id="Phobius"/>
    </source>
</evidence>